<keyword evidence="6" id="KW-1015">Disulfide bond</keyword>
<dbReference type="CDD" id="cd07061">
    <property type="entry name" value="HP_HAP_like"/>
    <property type="match status" value="1"/>
</dbReference>
<name>A0A653CHG0_CALMS</name>
<evidence type="ECO:0000313" key="10">
    <source>
        <dbReference type="Proteomes" id="UP000410492"/>
    </source>
</evidence>
<gene>
    <name evidence="9" type="ORF">CALMAC_LOCUS8560</name>
</gene>
<keyword evidence="8" id="KW-0812">Transmembrane</keyword>
<keyword evidence="8" id="KW-0472">Membrane</keyword>
<dbReference type="InterPro" id="IPR000560">
    <property type="entry name" value="His_Pase_clade-2"/>
</dbReference>
<proteinExistence type="inferred from homology"/>
<dbReference type="GO" id="GO:0003993">
    <property type="term" value="F:acid phosphatase activity"/>
    <property type="evidence" value="ECO:0007669"/>
    <property type="project" value="UniProtKB-EC"/>
</dbReference>
<evidence type="ECO:0000256" key="1">
    <source>
        <dbReference type="ARBA" id="ARBA00000032"/>
    </source>
</evidence>
<dbReference type="Proteomes" id="UP000410492">
    <property type="component" value="Unassembled WGS sequence"/>
</dbReference>
<dbReference type="PANTHER" id="PTHR11567">
    <property type="entry name" value="ACID PHOSPHATASE-RELATED"/>
    <property type="match status" value="1"/>
</dbReference>
<sequence length="382" mass="44395">MVCECRVNRKVLVITIFFGCLVLIGLIFFRFGAGSQTAASDLEKTLVLSHVLFRHGNRTPEPHELYPKDPYINETYYPYGYGQLTKAGKQQEFNIGRALRDRYRNFLGDYFLPQIVEALSTDYYRTKMSLELVLASLFLPHKEQMFENGLNWQPVPYDYLPKNHDPVLRGFMCPTYIKLYKNVTTSKEVEDKLRGHEEIFDFISKNTGLSVTSYVDIYDLYFGLLIEEDWGFTLPSWTKEVWPEPIYSLAIQEYFVSMKTKEMRQIAVGYFLEKVIEDTMSVLNGKAAGKKLYLYSAHEDNIAKLLIALGVFQPPHIPTYGSYIMLEVHKIDQTYGFKIYYEDYSGNGAKLMKLPECEEFCPLDRFTKIVNYLIPDRELCGM</sequence>
<organism evidence="9 10">
    <name type="scientific">Callosobruchus maculatus</name>
    <name type="common">Southern cowpea weevil</name>
    <name type="synonym">Pulse bruchid</name>
    <dbReference type="NCBI Taxonomy" id="64391"/>
    <lineage>
        <taxon>Eukaryota</taxon>
        <taxon>Metazoa</taxon>
        <taxon>Ecdysozoa</taxon>
        <taxon>Arthropoda</taxon>
        <taxon>Hexapoda</taxon>
        <taxon>Insecta</taxon>
        <taxon>Pterygota</taxon>
        <taxon>Neoptera</taxon>
        <taxon>Endopterygota</taxon>
        <taxon>Coleoptera</taxon>
        <taxon>Polyphaga</taxon>
        <taxon>Cucujiformia</taxon>
        <taxon>Chrysomeloidea</taxon>
        <taxon>Chrysomelidae</taxon>
        <taxon>Bruchinae</taxon>
        <taxon>Bruchini</taxon>
        <taxon>Callosobruchus</taxon>
    </lineage>
</organism>
<keyword evidence="8" id="KW-1133">Transmembrane helix</keyword>
<reference evidence="9 10" key="1">
    <citation type="submission" date="2019-01" db="EMBL/GenBank/DDBJ databases">
        <authorList>
            <person name="Sayadi A."/>
        </authorList>
    </citation>
    <scope>NUCLEOTIDE SEQUENCE [LARGE SCALE GENOMIC DNA]</scope>
</reference>
<evidence type="ECO:0000256" key="5">
    <source>
        <dbReference type="ARBA" id="ARBA00022801"/>
    </source>
</evidence>
<comment type="catalytic activity">
    <reaction evidence="1">
        <text>a phosphate monoester + H2O = an alcohol + phosphate</text>
        <dbReference type="Rhea" id="RHEA:15017"/>
        <dbReference type="ChEBI" id="CHEBI:15377"/>
        <dbReference type="ChEBI" id="CHEBI:30879"/>
        <dbReference type="ChEBI" id="CHEBI:43474"/>
        <dbReference type="ChEBI" id="CHEBI:67140"/>
        <dbReference type="EC" id="3.1.3.2"/>
    </reaction>
</comment>
<dbReference type="SUPFAM" id="SSF53254">
    <property type="entry name" value="Phosphoglycerate mutase-like"/>
    <property type="match status" value="1"/>
</dbReference>
<dbReference type="Gene3D" id="3.40.50.1240">
    <property type="entry name" value="Phosphoglycerate mutase-like"/>
    <property type="match status" value="1"/>
</dbReference>
<feature type="transmembrane region" description="Helical" evidence="8">
    <location>
        <begin position="12"/>
        <end position="33"/>
    </location>
</feature>
<evidence type="ECO:0000313" key="9">
    <source>
        <dbReference type="EMBL" id="VEN46490.1"/>
    </source>
</evidence>
<dbReference type="EC" id="3.1.3.2" evidence="3"/>
<evidence type="ECO:0000256" key="2">
    <source>
        <dbReference type="ARBA" id="ARBA00005375"/>
    </source>
</evidence>
<keyword evidence="10" id="KW-1185">Reference proteome</keyword>
<evidence type="ECO:0000256" key="7">
    <source>
        <dbReference type="ARBA" id="ARBA00023180"/>
    </source>
</evidence>
<dbReference type="InterPro" id="IPR050645">
    <property type="entry name" value="Histidine_acid_phosphatase"/>
</dbReference>
<evidence type="ECO:0000256" key="6">
    <source>
        <dbReference type="ARBA" id="ARBA00023157"/>
    </source>
</evidence>
<evidence type="ECO:0000256" key="8">
    <source>
        <dbReference type="SAM" id="Phobius"/>
    </source>
</evidence>
<keyword evidence="4" id="KW-0732">Signal</keyword>
<dbReference type="AlphaFoldDB" id="A0A653CHG0"/>
<keyword evidence="7" id="KW-0325">Glycoprotein</keyword>
<accession>A0A653CHG0</accession>
<dbReference type="OrthoDB" id="10257284at2759"/>
<keyword evidence="5" id="KW-0378">Hydrolase</keyword>
<dbReference type="InterPro" id="IPR029033">
    <property type="entry name" value="His_PPase_superfam"/>
</dbReference>
<dbReference type="EMBL" id="CAACVG010007664">
    <property type="protein sequence ID" value="VEN46490.1"/>
    <property type="molecule type" value="Genomic_DNA"/>
</dbReference>
<evidence type="ECO:0000256" key="3">
    <source>
        <dbReference type="ARBA" id="ARBA00012646"/>
    </source>
</evidence>
<evidence type="ECO:0000256" key="4">
    <source>
        <dbReference type="ARBA" id="ARBA00022729"/>
    </source>
</evidence>
<dbReference type="PANTHER" id="PTHR11567:SF211">
    <property type="entry name" value="PROSTATIC ACID PHOSPHATASE"/>
    <property type="match status" value="1"/>
</dbReference>
<dbReference type="Pfam" id="PF00328">
    <property type="entry name" value="His_Phos_2"/>
    <property type="match status" value="1"/>
</dbReference>
<comment type="similarity">
    <text evidence="2">Belongs to the histidine acid phosphatase family.</text>
</comment>
<protein>
    <recommendedName>
        <fullName evidence="3">acid phosphatase</fullName>
        <ecNumber evidence="3">3.1.3.2</ecNumber>
    </recommendedName>
</protein>